<dbReference type="Gene3D" id="1.25.40.10">
    <property type="entry name" value="Tetratricopeptide repeat domain"/>
    <property type="match status" value="2"/>
</dbReference>
<dbReference type="SUPFAM" id="SSF48452">
    <property type="entry name" value="TPR-like"/>
    <property type="match status" value="2"/>
</dbReference>
<dbReference type="PROSITE" id="PS50005">
    <property type="entry name" value="TPR"/>
    <property type="match status" value="1"/>
</dbReference>
<dbReference type="Pfam" id="PF07719">
    <property type="entry name" value="TPR_2"/>
    <property type="match status" value="1"/>
</dbReference>
<evidence type="ECO:0000313" key="5">
    <source>
        <dbReference type="Proteomes" id="UP001150904"/>
    </source>
</evidence>
<evidence type="ECO:0000256" key="3">
    <source>
        <dbReference type="PROSITE-ProRule" id="PRU00339"/>
    </source>
</evidence>
<organism evidence="4 5">
    <name type="scientific">Penicillium cinerascens</name>
    <dbReference type="NCBI Taxonomy" id="70096"/>
    <lineage>
        <taxon>Eukaryota</taxon>
        <taxon>Fungi</taxon>
        <taxon>Dikarya</taxon>
        <taxon>Ascomycota</taxon>
        <taxon>Pezizomycotina</taxon>
        <taxon>Eurotiomycetes</taxon>
        <taxon>Eurotiomycetidae</taxon>
        <taxon>Eurotiales</taxon>
        <taxon>Aspergillaceae</taxon>
        <taxon>Penicillium</taxon>
    </lineage>
</organism>
<keyword evidence="5" id="KW-1185">Reference proteome</keyword>
<dbReference type="AlphaFoldDB" id="A0A9W9NFB0"/>
<keyword evidence="2 3" id="KW-0802">TPR repeat</keyword>
<gene>
    <name evidence="4" type="ORF">N7498_000959</name>
</gene>
<evidence type="ECO:0000256" key="1">
    <source>
        <dbReference type="ARBA" id="ARBA00022737"/>
    </source>
</evidence>
<dbReference type="PANTHER" id="PTHR45588">
    <property type="entry name" value="TPR DOMAIN-CONTAINING PROTEIN"/>
    <property type="match status" value="1"/>
</dbReference>
<accession>A0A9W9NFB0</accession>
<sequence>MTVTNHIVKRTDYVYNLGNFGRPITTISTQAQIWFNRGLTWAYTFNHKEAAACFEQAIAHDDSCAMAYWGLAYALGPNYNHPWEFFGRNLEDVARRTYNAVQKAKALAATATPVEQALITAIQARFQGDKPATMEQYRAHNRAYADAMEVAYREFDDDLDIMTLYADSMMSLSAWKLWDLVTGKPKEGTRTLEAKEVLEKALRNKDAYQHPGLLHMYIHLIEMSPTPELGLVPADSLRYLVPDSGHSCHMASHLDVQVGDYRAAVLANQLATIADEKFLKLEGPFNFYTNYRMHNYHTLIYAAMFAGQKAVALDAVNRMEATLPKEFIAQIPDFLEVYMSVRSHVMVRFGMWEEIITCPLPDDPVLYCVTTAMAHYSKGVAYAATGNIAGAEHQRELYLEAAKHVPESRLDFPNKCVDILGVGSAMLDGEIQYRRGNYDKAFEHLRRAIELDDGLGYGEPWSWMQPSRHAYAALLLEQGHVEEAAAVYRADLGLDDSVIRARHHPNNVWALQGYHECLVRLGRTDEARVIEPQLKVAVAVADVPVTSSCFCRTDTSQVPDMENVCSKRTCL</sequence>
<reference evidence="4" key="2">
    <citation type="journal article" date="2023" name="IMA Fungus">
        <title>Comparative genomic study of the Penicillium genus elucidates a diverse pangenome and 15 lateral gene transfer events.</title>
        <authorList>
            <person name="Petersen C."/>
            <person name="Sorensen T."/>
            <person name="Nielsen M.R."/>
            <person name="Sondergaard T.E."/>
            <person name="Sorensen J.L."/>
            <person name="Fitzpatrick D.A."/>
            <person name="Frisvad J.C."/>
            <person name="Nielsen K.L."/>
        </authorList>
    </citation>
    <scope>NUCLEOTIDE SEQUENCE</scope>
    <source>
        <strain evidence="4">IBT 15544</strain>
    </source>
</reference>
<evidence type="ECO:0008006" key="6">
    <source>
        <dbReference type="Google" id="ProtNLM"/>
    </source>
</evidence>
<comment type="caution">
    <text evidence="4">The sequence shown here is derived from an EMBL/GenBank/DDBJ whole genome shotgun (WGS) entry which is preliminary data.</text>
</comment>
<proteinExistence type="predicted"/>
<name>A0A9W9NFB0_9EURO</name>
<dbReference type="Proteomes" id="UP001150904">
    <property type="component" value="Unassembled WGS sequence"/>
</dbReference>
<dbReference type="OrthoDB" id="414774at2759"/>
<evidence type="ECO:0000256" key="2">
    <source>
        <dbReference type="ARBA" id="ARBA00022803"/>
    </source>
</evidence>
<evidence type="ECO:0000313" key="4">
    <source>
        <dbReference type="EMBL" id="KAJ5218860.1"/>
    </source>
</evidence>
<dbReference type="EMBL" id="JAPQKR010000004">
    <property type="protein sequence ID" value="KAJ5218860.1"/>
    <property type="molecule type" value="Genomic_DNA"/>
</dbReference>
<keyword evidence="1" id="KW-0677">Repeat</keyword>
<dbReference type="RefSeq" id="XP_058313433.1">
    <property type="nucleotide sequence ID" value="XM_058448022.1"/>
</dbReference>
<protein>
    <recommendedName>
        <fullName evidence="6">TPR domain protein</fullName>
    </recommendedName>
</protein>
<dbReference type="GeneID" id="83175322"/>
<dbReference type="InterPro" id="IPR011990">
    <property type="entry name" value="TPR-like_helical_dom_sf"/>
</dbReference>
<reference evidence="4" key="1">
    <citation type="submission" date="2022-12" db="EMBL/GenBank/DDBJ databases">
        <authorList>
            <person name="Petersen C."/>
        </authorList>
    </citation>
    <scope>NUCLEOTIDE SEQUENCE</scope>
    <source>
        <strain evidence="4">IBT 15544</strain>
    </source>
</reference>
<dbReference type="InterPro" id="IPR013105">
    <property type="entry name" value="TPR_2"/>
</dbReference>
<feature type="repeat" description="TPR" evidence="3">
    <location>
        <begin position="422"/>
        <end position="455"/>
    </location>
</feature>
<dbReference type="SMART" id="SM00028">
    <property type="entry name" value="TPR"/>
    <property type="match status" value="3"/>
</dbReference>
<dbReference type="PANTHER" id="PTHR45588:SF3">
    <property type="entry name" value="TPR DOMAIN PROTEIN"/>
    <property type="match status" value="1"/>
</dbReference>
<dbReference type="InterPro" id="IPR019734">
    <property type="entry name" value="TPR_rpt"/>
</dbReference>